<organism evidence="2 3">
    <name type="scientific">Streptomyces halobius</name>
    <dbReference type="NCBI Taxonomy" id="2879846"/>
    <lineage>
        <taxon>Bacteria</taxon>
        <taxon>Bacillati</taxon>
        <taxon>Actinomycetota</taxon>
        <taxon>Actinomycetes</taxon>
        <taxon>Kitasatosporales</taxon>
        <taxon>Streptomycetaceae</taxon>
        <taxon>Streptomyces</taxon>
    </lineage>
</organism>
<accession>A0ABY4MLR9</accession>
<gene>
    <name evidence="2" type="ORF">K9S39_40280</name>
</gene>
<dbReference type="Pfam" id="PF13556">
    <property type="entry name" value="HTH_30"/>
    <property type="match status" value="1"/>
</dbReference>
<dbReference type="InterPro" id="IPR025736">
    <property type="entry name" value="PucR_C-HTH_dom"/>
</dbReference>
<keyword evidence="3" id="KW-1185">Reference proteome</keyword>
<protein>
    <submittedName>
        <fullName evidence="2">Helix-turn-helix domain-containing protein</fullName>
    </submittedName>
</protein>
<evidence type="ECO:0000313" key="3">
    <source>
        <dbReference type="Proteomes" id="UP000830115"/>
    </source>
</evidence>
<dbReference type="PANTHER" id="PTHR33744:SF1">
    <property type="entry name" value="DNA-BINDING TRANSCRIPTIONAL ACTIVATOR ADER"/>
    <property type="match status" value="1"/>
</dbReference>
<evidence type="ECO:0000259" key="1">
    <source>
        <dbReference type="Pfam" id="PF13556"/>
    </source>
</evidence>
<dbReference type="Gene3D" id="1.10.10.2840">
    <property type="entry name" value="PucR C-terminal helix-turn-helix domain"/>
    <property type="match status" value="1"/>
</dbReference>
<dbReference type="PANTHER" id="PTHR33744">
    <property type="entry name" value="CARBOHYDRATE DIACID REGULATOR"/>
    <property type="match status" value="1"/>
</dbReference>
<dbReference type="EMBL" id="CP086322">
    <property type="protein sequence ID" value="UQA97276.1"/>
    <property type="molecule type" value="Genomic_DNA"/>
</dbReference>
<proteinExistence type="predicted"/>
<reference evidence="2" key="1">
    <citation type="submission" date="2021-10" db="EMBL/GenBank/DDBJ databases">
        <title>Streptomyces nigrumlapis sp.nov.,an antimicrobial producing actinobacterium isolated from Black Gobi rocks.</title>
        <authorList>
            <person name="Wen Y."/>
            <person name="Zhang W."/>
            <person name="Liu X.G."/>
        </authorList>
    </citation>
    <scope>NUCLEOTIDE SEQUENCE</scope>
    <source>
        <strain evidence="2">ST13-2-2</strain>
    </source>
</reference>
<sequence>MPDPTAPSKAAVADAFDGIGTVIGPVVTYEEAGMSLRWVQRLLNIRSARDAAGVIFAEDHLSTLTLLHNESLAKVLADRLLEPLAKYTPRQRDRIEETLLAWLERGGTPEVARYLQVHPQTVRYRMRQIEKIFGPSLREPDTRFNLELALRSRQLTSGVPRVRPLRVPQRRWREPRAVAGASAREARRNGL</sequence>
<dbReference type="InterPro" id="IPR042070">
    <property type="entry name" value="PucR_C-HTH_sf"/>
</dbReference>
<name>A0ABY4MLR9_9ACTN</name>
<dbReference type="RefSeq" id="WP_248868202.1">
    <property type="nucleotide sequence ID" value="NZ_CP086322.1"/>
</dbReference>
<feature type="domain" description="PucR C-terminal helix-turn-helix" evidence="1">
    <location>
        <begin position="97"/>
        <end position="151"/>
    </location>
</feature>
<evidence type="ECO:0000313" key="2">
    <source>
        <dbReference type="EMBL" id="UQA97276.1"/>
    </source>
</evidence>
<dbReference type="InterPro" id="IPR051448">
    <property type="entry name" value="CdaR-like_regulators"/>
</dbReference>
<dbReference type="Proteomes" id="UP000830115">
    <property type="component" value="Chromosome"/>
</dbReference>